<reference evidence="2 3" key="1">
    <citation type="journal article" date="2006" name="Proc. Natl. Acad. Sci. U.S.A.">
        <title>Burkholderia xenovorans LB400 harbors a multi-replicon, 9.73-Mbp genome shaped for versatility.</title>
        <authorList>
            <person name="Chain P.S."/>
            <person name="Denef V.J."/>
            <person name="Konstantinidis K.T."/>
            <person name="Vergez L.M."/>
            <person name="Agullo L."/>
            <person name="Reyes V.L."/>
            <person name="Hauser L."/>
            <person name="Cordova M."/>
            <person name="Gomez L."/>
            <person name="Gonzalez M."/>
            <person name="Land M."/>
            <person name="Lao V."/>
            <person name="Larimer F."/>
            <person name="LiPuma J.J."/>
            <person name="Mahenthiralingam E."/>
            <person name="Malfatti S.A."/>
            <person name="Marx C.J."/>
            <person name="Parnell J.J."/>
            <person name="Ramette A."/>
            <person name="Richardson P."/>
            <person name="Seeger M."/>
            <person name="Smith D."/>
            <person name="Spilker T."/>
            <person name="Sul W.J."/>
            <person name="Tsoi T.V."/>
            <person name="Ulrich L.E."/>
            <person name="Zhulin I.B."/>
            <person name="Tiedje J.M."/>
        </authorList>
    </citation>
    <scope>NUCLEOTIDE SEQUENCE [LARGE SCALE GENOMIC DNA]</scope>
    <source>
        <strain evidence="2 3">LB400</strain>
    </source>
</reference>
<dbReference type="Proteomes" id="UP000001817">
    <property type="component" value="Chromosome 1"/>
</dbReference>
<evidence type="ECO:0000256" key="1">
    <source>
        <dbReference type="SAM" id="MobiDB-lite"/>
    </source>
</evidence>
<organism evidence="2 3">
    <name type="scientific">Paraburkholderia xenovorans (strain LB400)</name>
    <dbReference type="NCBI Taxonomy" id="266265"/>
    <lineage>
        <taxon>Bacteria</taxon>
        <taxon>Pseudomonadati</taxon>
        <taxon>Pseudomonadota</taxon>
        <taxon>Betaproteobacteria</taxon>
        <taxon>Burkholderiales</taxon>
        <taxon>Burkholderiaceae</taxon>
        <taxon>Paraburkholderia</taxon>
    </lineage>
</organism>
<name>Q13ZI1_PARXL</name>
<dbReference type="KEGG" id="bxe:Bxe_A2465"/>
<feature type="region of interest" description="Disordered" evidence="1">
    <location>
        <begin position="92"/>
        <end position="119"/>
    </location>
</feature>
<dbReference type="EMBL" id="CP000270">
    <property type="protein sequence ID" value="ABE30508.1"/>
    <property type="molecule type" value="Genomic_DNA"/>
</dbReference>
<dbReference type="AlphaFoldDB" id="Q13ZI1"/>
<sequence>MSQWLRERNWRITSKRSALDAPSPRAQKVHGVCEHQNKDPQVYCVRQVERSPSRAEPSRAEPSRAKYLEFHLLFTSLSFLLRRIVGDLVGMPNKSTVQSDTPTTQPDTAAHCVGQPKEK</sequence>
<proteinExistence type="predicted"/>
<feature type="compositionally biased region" description="Polar residues" evidence="1">
    <location>
        <begin position="93"/>
        <end position="107"/>
    </location>
</feature>
<gene>
    <name evidence="2" type="ORF">Bxe_A2465</name>
</gene>
<evidence type="ECO:0000313" key="3">
    <source>
        <dbReference type="Proteomes" id="UP000001817"/>
    </source>
</evidence>
<protein>
    <submittedName>
        <fullName evidence="2">Uncharacterized protein</fullName>
    </submittedName>
</protein>
<accession>Q13ZI1</accession>
<keyword evidence="3" id="KW-1185">Reference proteome</keyword>
<evidence type="ECO:0000313" key="2">
    <source>
        <dbReference type="EMBL" id="ABE30508.1"/>
    </source>
</evidence>